<dbReference type="SUPFAM" id="SSF57938">
    <property type="entry name" value="DnaJ/Hsp40 cysteine-rich domain"/>
    <property type="match status" value="1"/>
</dbReference>
<accession>A0ABN2WB73</accession>
<protein>
    <recommendedName>
        <fullName evidence="3">Molecular chaperone DnaJ</fullName>
    </recommendedName>
</protein>
<dbReference type="RefSeq" id="WP_344531635.1">
    <property type="nucleotide sequence ID" value="NZ_BAAAPE010000013.1"/>
</dbReference>
<organism evidence="1 2">
    <name type="scientific">Streptomyces albiaxialis</name>
    <dbReference type="NCBI Taxonomy" id="329523"/>
    <lineage>
        <taxon>Bacteria</taxon>
        <taxon>Bacillati</taxon>
        <taxon>Actinomycetota</taxon>
        <taxon>Actinomycetes</taxon>
        <taxon>Kitasatosporales</taxon>
        <taxon>Streptomycetaceae</taxon>
        <taxon>Streptomyces</taxon>
    </lineage>
</organism>
<evidence type="ECO:0000313" key="1">
    <source>
        <dbReference type="EMBL" id="GAA2087923.1"/>
    </source>
</evidence>
<reference evidence="2" key="1">
    <citation type="journal article" date="2019" name="Int. J. Syst. Evol. Microbiol.">
        <title>The Global Catalogue of Microorganisms (GCM) 10K type strain sequencing project: providing services to taxonomists for standard genome sequencing and annotation.</title>
        <authorList>
            <consortium name="The Broad Institute Genomics Platform"/>
            <consortium name="The Broad Institute Genome Sequencing Center for Infectious Disease"/>
            <person name="Wu L."/>
            <person name="Ma J."/>
        </authorList>
    </citation>
    <scope>NUCLEOTIDE SEQUENCE [LARGE SCALE GENOMIC DNA]</scope>
    <source>
        <strain evidence="2">JCM 15478</strain>
    </source>
</reference>
<comment type="caution">
    <text evidence="1">The sequence shown here is derived from an EMBL/GenBank/DDBJ whole genome shotgun (WGS) entry which is preliminary data.</text>
</comment>
<proteinExistence type="predicted"/>
<evidence type="ECO:0000313" key="2">
    <source>
        <dbReference type="Proteomes" id="UP001500016"/>
    </source>
</evidence>
<evidence type="ECO:0008006" key="3">
    <source>
        <dbReference type="Google" id="ProtNLM"/>
    </source>
</evidence>
<gene>
    <name evidence="1" type="ORF">GCM10009801_51230</name>
</gene>
<sequence>MPVRLTTRHICGHCDGFPVVAITTGTHHRDGSRITIRATCPDCQGTGRAPTRPTPNRTCWEVTA</sequence>
<keyword evidence="2" id="KW-1185">Reference proteome</keyword>
<dbReference type="Proteomes" id="UP001500016">
    <property type="component" value="Unassembled WGS sequence"/>
</dbReference>
<dbReference type="InterPro" id="IPR036410">
    <property type="entry name" value="HSP_DnaJ_Cys-rich_dom_sf"/>
</dbReference>
<name>A0ABN2WB73_9ACTN</name>
<dbReference type="EMBL" id="BAAAPE010000013">
    <property type="protein sequence ID" value="GAA2087923.1"/>
    <property type="molecule type" value="Genomic_DNA"/>
</dbReference>